<evidence type="ECO:0000259" key="5">
    <source>
        <dbReference type="PROSITE" id="PS51935"/>
    </source>
</evidence>
<accession>A0A365K9X4</accession>
<dbReference type="InterPro" id="IPR038765">
    <property type="entry name" value="Papain-like_cys_pep_sf"/>
</dbReference>
<dbReference type="Proteomes" id="UP000251869">
    <property type="component" value="Unassembled WGS sequence"/>
</dbReference>
<keyword evidence="2" id="KW-0645">Protease</keyword>
<dbReference type="Gene3D" id="3.40.50.12090">
    <property type="match status" value="2"/>
</dbReference>
<keyword evidence="7" id="KW-1185">Reference proteome</keyword>
<dbReference type="InterPro" id="IPR007253">
    <property type="entry name" value="Cell_wall-bd_2"/>
</dbReference>
<dbReference type="AlphaFoldDB" id="A0A365K9X4"/>
<protein>
    <recommendedName>
        <fullName evidence="5">NlpC/P60 domain-containing protein</fullName>
    </recommendedName>
</protein>
<dbReference type="PANTHER" id="PTHR30032">
    <property type="entry name" value="N-ACETYLMURAMOYL-L-ALANINE AMIDASE-RELATED"/>
    <property type="match status" value="1"/>
</dbReference>
<dbReference type="PROSITE" id="PS51935">
    <property type="entry name" value="NLPC_P60"/>
    <property type="match status" value="1"/>
</dbReference>
<comment type="similarity">
    <text evidence="1">Belongs to the peptidase C40 family.</text>
</comment>
<keyword evidence="3" id="KW-0378">Hydrolase</keyword>
<comment type="caution">
    <text evidence="6">The sequence shown here is derived from an EMBL/GenBank/DDBJ whole genome shotgun (WGS) entry which is preliminary data.</text>
</comment>
<sequence length="490" mass="51655">MINSELFRIKNCLINTDKQTIKLRGKKKYMKMTKWFGTMIAATALSVTAFASSSEASVFTNFDRISGSDRYETAIQVSREGWTANSTDHVVLVIGDNYPDALAGAPLAKKLNAPILLVKKDVVPASIMSEIGRLGAKNATILGGEMAISEKVVQQLKSKGINVDRIAGSSRAATSALIAKQVGGTSAIVASGAGYADSLSIASHAAETGKPILLTSGKNLSAEVENALKNYDNVTVVGGEVAVSAAVYNQIGKSAKVQRISGKDRYATAAAVVSKLYPTTIDDSLVASGQQFADALTGSALGGKQNKPILLVKQSALPSHTKDIINNKNVKALTVIGGEVAVSKEALNPNPKPAPIPVVKPAVDVRANIITEAKKHIGTPYRWGGTTTAGFDCSGYLMYVFNKNGISIPRTTALMAQSGKPVSYSNIKVGDIVLLDLVRSTPTRPTHAGIYVGDGKIIHAGTSTGVTITPLDTSWGHWDKKIVTIRSYTD</sequence>
<dbReference type="SUPFAM" id="SSF54001">
    <property type="entry name" value="Cysteine proteinases"/>
    <property type="match status" value="1"/>
</dbReference>
<dbReference type="GO" id="GO:0006508">
    <property type="term" value="P:proteolysis"/>
    <property type="evidence" value="ECO:0007669"/>
    <property type="project" value="UniProtKB-KW"/>
</dbReference>
<dbReference type="InterPro" id="IPR000064">
    <property type="entry name" value="NLP_P60_dom"/>
</dbReference>
<evidence type="ECO:0000256" key="2">
    <source>
        <dbReference type="ARBA" id="ARBA00022670"/>
    </source>
</evidence>
<feature type="domain" description="NlpC/P60" evidence="5">
    <location>
        <begin position="363"/>
        <end position="489"/>
    </location>
</feature>
<evidence type="ECO:0000313" key="6">
    <source>
        <dbReference type="EMBL" id="RAZ69555.1"/>
    </source>
</evidence>
<dbReference type="OrthoDB" id="363232at2"/>
<evidence type="ECO:0000256" key="1">
    <source>
        <dbReference type="ARBA" id="ARBA00007074"/>
    </source>
</evidence>
<evidence type="ECO:0000313" key="7">
    <source>
        <dbReference type="Proteomes" id="UP000251869"/>
    </source>
</evidence>
<keyword evidence="4" id="KW-0788">Thiol protease</keyword>
<gene>
    <name evidence="6" type="ORF">DP119_02535</name>
</gene>
<dbReference type="Gene3D" id="3.90.1720.10">
    <property type="entry name" value="endopeptidase domain like (from Nostoc punctiforme)"/>
    <property type="match status" value="1"/>
</dbReference>
<proteinExistence type="inferred from homology"/>
<evidence type="ECO:0000256" key="4">
    <source>
        <dbReference type="ARBA" id="ARBA00022807"/>
    </source>
</evidence>
<dbReference type="InterPro" id="IPR051922">
    <property type="entry name" value="Bact_Sporulation_Assoc"/>
</dbReference>
<name>A0A365K9X4_9BACL</name>
<dbReference type="PANTHER" id="PTHR30032:SF8">
    <property type="entry name" value="GERMINATION-SPECIFIC N-ACETYLMURAMOYL-L-ALANINE AMIDASE"/>
    <property type="match status" value="1"/>
</dbReference>
<dbReference type="Pfam" id="PF00877">
    <property type="entry name" value="NLPC_P60"/>
    <property type="match status" value="1"/>
</dbReference>
<reference evidence="6 7" key="1">
    <citation type="submission" date="2018-06" db="EMBL/GenBank/DDBJ databases">
        <title>The draft genome sequences of strains SCU63 and S1.</title>
        <authorList>
            <person name="Gan L."/>
        </authorList>
    </citation>
    <scope>NUCLEOTIDE SEQUENCE [LARGE SCALE GENOMIC DNA]</scope>
    <source>
        <strain evidence="6 7">S1</strain>
    </source>
</reference>
<organism evidence="6 7">
    <name type="scientific">Planococcus maitriensis</name>
    <dbReference type="NCBI Taxonomy" id="221799"/>
    <lineage>
        <taxon>Bacteria</taxon>
        <taxon>Bacillati</taxon>
        <taxon>Bacillota</taxon>
        <taxon>Bacilli</taxon>
        <taxon>Bacillales</taxon>
        <taxon>Caryophanaceae</taxon>
        <taxon>Planococcus</taxon>
    </lineage>
</organism>
<dbReference type="Pfam" id="PF04122">
    <property type="entry name" value="CW_binding_2"/>
    <property type="match status" value="3"/>
</dbReference>
<dbReference type="EMBL" id="QLZQ01000001">
    <property type="protein sequence ID" value="RAZ69555.1"/>
    <property type="molecule type" value="Genomic_DNA"/>
</dbReference>
<evidence type="ECO:0000256" key="3">
    <source>
        <dbReference type="ARBA" id="ARBA00022801"/>
    </source>
</evidence>
<dbReference type="GO" id="GO:0008234">
    <property type="term" value="F:cysteine-type peptidase activity"/>
    <property type="evidence" value="ECO:0007669"/>
    <property type="project" value="UniProtKB-KW"/>
</dbReference>